<dbReference type="PANTHER" id="PTHR33744:SF17">
    <property type="entry name" value="CONSERVED PROTEIN"/>
    <property type="match status" value="1"/>
</dbReference>
<feature type="domain" description="PucR C-terminal helix-turn-helix" evidence="3">
    <location>
        <begin position="415"/>
        <end position="473"/>
    </location>
</feature>
<dbReference type="Pfam" id="PF07905">
    <property type="entry name" value="PucR"/>
    <property type="match status" value="1"/>
</dbReference>
<reference evidence="5 6" key="1">
    <citation type="submission" date="2020-07" db="EMBL/GenBank/DDBJ databases">
        <title>Genomic Encyclopedia of Type Strains, Phase III (KMG-III): the genomes of soil and plant-associated and newly described type strains.</title>
        <authorList>
            <person name="Whitman W."/>
        </authorList>
    </citation>
    <scope>NUCLEOTIDE SEQUENCE [LARGE SCALE GENOMIC DNA]</scope>
    <source>
        <strain evidence="5 6">CECT 8576</strain>
    </source>
</reference>
<comment type="similarity">
    <text evidence="1">Belongs to the CdaR family.</text>
</comment>
<dbReference type="EMBL" id="JACBYW010000002">
    <property type="protein sequence ID" value="NYH78344.1"/>
    <property type="molecule type" value="Genomic_DNA"/>
</dbReference>
<keyword evidence="6" id="KW-1185">Reference proteome</keyword>
<dbReference type="PANTHER" id="PTHR33744">
    <property type="entry name" value="CARBOHYDRATE DIACID REGULATOR"/>
    <property type="match status" value="1"/>
</dbReference>
<organism evidence="5 6">
    <name type="scientific">Actinopolyspora biskrensis</name>
    <dbReference type="NCBI Taxonomy" id="1470178"/>
    <lineage>
        <taxon>Bacteria</taxon>
        <taxon>Bacillati</taxon>
        <taxon>Actinomycetota</taxon>
        <taxon>Actinomycetes</taxon>
        <taxon>Actinopolysporales</taxon>
        <taxon>Actinopolysporaceae</taxon>
        <taxon>Actinopolyspora</taxon>
    </lineage>
</organism>
<proteinExistence type="inferred from homology"/>
<sequence length="481" mass="51559">MLVEDLLADRELSLDVRVRGDVTRPIQWVHTIEINAPANFLRGGEVVLTAGVWRTAGVRAGDFVADLASADVAAVGFGLVPPETEAPEEFVEAARAHGLTCFVVGAEVAFLQVVQAFVGSKRVEWERPLRRHLDQHDAIVTALRLRRGVGTVLSVLERQLADPVAVRGSAGLIAGRPPSPGHPVPLVGEGLADAELLLPVPLEELDVEQHAAVMQAMPFIALEIERSRAVRATELRYAWELFEWVQAGTVGLETVRTRLHSFGLPPEGPLAAVVVRTGAPEAVSARLGEVLGTDGVAVRRGDEVVAFVRSVDSVPELARGLHRSVSGVSGDVRLGMGAPGSAAELRVSLLQAAHAAEAVPAGEGVRSGAGGWMTHDQLSSPTLLLAAQDPELLAATSRALLGSVLEHDQRRGTELIPSLRVFLDAGGRWQEAARTLHVHINTLRHRMGRVEELTGRTLSHTPDRVDLYLALRAIRQTRDSP</sequence>
<dbReference type="Pfam" id="PF17853">
    <property type="entry name" value="GGDEF_2"/>
    <property type="match status" value="1"/>
</dbReference>
<dbReference type="InterPro" id="IPR042070">
    <property type="entry name" value="PucR_C-HTH_sf"/>
</dbReference>
<evidence type="ECO:0000313" key="5">
    <source>
        <dbReference type="EMBL" id="NYH78344.1"/>
    </source>
</evidence>
<feature type="domain" description="CdaR GGDEF-like" evidence="4">
    <location>
        <begin position="253"/>
        <end position="357"/>
    </location>
</feature>
<comment type="caution">
    <text evidence="5">The sequence shown here is derived from an EMBL/GenBank/DDBJ whole genome shotgun (WGS) entry which is preliminary data.</text>
</comment>
<accession>A0A852YT10</accession>
<dbReference type="Proteomes" id="UP000548304">
    <property type="component" value="Unassembled WGS sequence"/>
</dbReference>
<gene>
    <name evidence="5" type="ORF">FHR84_001666</name>
</gene>
<evidence type="ECO:0000259" key="2">
    <source>
        <dbReference type="Pfam" id="PF07905"/>
    </source>
</evidence>
<dbReference type="AlphaFoldDB" id="A0A852YT10"/>
<feature type="domain" description="Purine catabolism PurC-like" evidence="2">
    <location>
        <begin position="20"/>
        <end position="117"/>
    </location>
</feature>
<dbReference type="InterPro" id="IPR025736">
    <property type="entry name" value="PucR_C-HTH_dom"/>
</dbReference>
<evidence type="ECO:0008006" key="7">
    <source>
        <dbReference type="Google" id="ProtNLM"/>
    </source>
</evidence>
<evidence type="ECO:0000259" key="3">
    <source>
        <dbReference type="Pfam" id="PF13556"/>
    </source>
</evidence>
<evidence type="ECO:0000313" key="6">
    <source>
        <dbReference type="Proteomes" id="UP000548304"/>
    </source>
</evidence>
<dbReference type="InterPro" id="IPR051448">
    <property type="entry name" value="CdaR-like_regulators"/>
</dbReference>
<dbReference type="RefSeq" id="WP_179534821.1">
    <property type="nucleotide sequence ID" value="NZ_JACBYW010000002.1"/>
</dbReference>
<dbReference type="Gene3D" id="1.10.10.2840">
    <property type="entry name" value="PucR C-terminal helix-turn-helix domain"/>
    <property type="match status" value="1"/>
</dbReference>
<name>A0A852YT10_9ACTN</name>
<protein>
    <recommendedName>
        <fullName evidence="7">DNA-binding transcriptional regulator, PucR family</fullName>
    </recommendedName>
</protein>
<dbReference type="InterPro" id="IPR041522">
    <property type="entry name" value="CdaR_GGDEF"/>
</dbReference>
<evidence type="ECO:0000259" key="4">
    <source>
        <dbReference type="Pfam" id="PF17853"/>
    </source>
</evidence>
<evidence type="ECO:0000256" key="1">
    <source>
        <dbReference type="ARBA" id="ARBA00006754"/>
    </source>
</evidence>
<dbReference type="InterPro" id="IPR012914">
    <property type="entry name" value="PucR_dom"/>
</dbReference>
<dbReference type="Pfam" id="PF13556">
    <property type="entry name" value="HTH_30"/>
    <property type="match status" value="1"/>
</dbReference>